<gene>
    <name evidence="2" type="ORF">ABGV49_10055</name>
</gene>
<evidence type="ECO:0000313" key="3">
    <source>
        <dbReference type="Proteomes" id="UP001455709"/>
    </source>
</evidence>
<proteinExistence type="predicted"/>
<sequence>PGDAGKSLIGKADYAKRGGAVIADASGKLHAKRGGAVIADASGKLHGALSKGEGREALDFVHGKLDKALGGKLPSVDKILGGLKTAETVGQVVSKTGQLAGVALRSLDGVKWSDLKPGDAGKSLIGKADYAKRGGAVIADARKPVAVPKRVTPPKPVAIPKPAAPAKPSPKPAAKPAAQAQQAQQLRRIQQTANKAAVKPAGPAAVFNITFSPQITVNG</sequence>
<organism evidence="2 3">
    <name type="scientific">Chromobacterium vaccinii</name>
    <dbReference type="NCBI Taxonomy" id="1108595"/>
    <lineage>
        <taxon>Bacteria</taxon>
        <taxon>Pseudomonadati</taxon>
        <taxon>Pseudomonadota</taxon>
        <taxon>Betaproteobacteria</taxon>
        <taxon>Neisseriales</taxon>
        <taxon>Chromobacteriaceae</taxon>
        <taxon>Chromobacterium</taxon>
    </lineage>
</organism>
<evidence type="ECO:0000256" key="1">
    <source>
        <dbReference type="SAM" id="MobiDB-lite"/>
    </source>
</evidence>
<feature type="compositionally biased region" description="Low complexity" evidence="1">
    <location>
        <begin position="174"/>
        <end position="185"/>
    </location>
</feature>
<keyword evidence="3" id="KW-1185">Reference proteome</keyword>
<feature type="region of interest" description="Disordered" evidence="1">
    <location>
        <begin position="150"/>
        <end position="197"/>
    </location>
</feature>
<feature type="compositionally biased region" description="Pro residues" evidence="1">
    <location>
        <begin position="151"/>
        <end position="173"/>
    </location>
</feature>
<feature type="non-terminal residue" evidence="2">
    <location>
        <position position="219"/>
    </location>
</feature>
<evidence type="ECO:0000313" key="2">
    <source>
        <dbReference type="EMBL" id="MEO2217397.1"/>
    </source>
</evidence>
<name>A0ABV0FBD8_9NEIS</name>
<reference evidence="2 3" key="1">
    <citation type="submission" date="2024-05" db="EMBL/GenBank/DDBJ databases">
        <authorList>
            <person name="De Oliveira J.P."/>
            <person name="Noriler S.A."/>
            <person name="De Oliveira A.G."/>
            <person name="Sipoli D.S."/>
        </authorList>
    </citation>
    <scope>NUCLEOTIDE SEQUENCE [LARGE SCALE GENOMIC DNA]</scope>
    <source>
        <strain evidence="2 3">LABIM189</strain>
    </source>
</reference>
<comment type="caution">
    <text evidence="2">The sequence shown here is derived from an EMBL/GenBank/DDBJ whole genome shotgun (WGS) entry which is preliminary data.</text>
</comment>
<dbReference type="EMBL" id="JBDOJC010000001">
    <property type="protein sequence ID" value="MEO2217397.1"/>
    <property type="molecule type" value="Genomic_DNA"/>
</dbReference>
<accession>A0ABV0FBD8</accession>
<feature type="non-terminal residue" evidence="2">
    <location>
        <position position="1"/>
    </location>
</feature>
<dbReference type="Proteomes" id="UP001455709">
    <property type="component" value="Unassembled WGS sequence"/>
</dbReference>
<protein>
    <submittedName>
        <fullName evidence="2">Uncharacterized protein</fullName>
    </submittedName>
</protein>